<sequence length="57" mass="6424">MSSADHEREDGTDEELELDAVESVETYEASGDIVFYDVRNPLAWVKTSYTVSLPDQL</sequence>
<dbReference type="Pfam" id="PF24018">
    <property type="entry name" value="DUF7331"/>
    <property type="match status" value="1"/>
</dbReference>
<dbReference type="Proteomes" id="UP000075321">
    <property type="component" value="Unassembled WGS sequence"/>
</dbReference>
<dbReference type="EMBL" id="LTAZ01000001">
    <property type="protein sequence ID" value="KYH27337.1"/>
    <property type="molecule type" value="Genomic_DNA"/>
</dbReference>
<comment type="caution">
    <text evidence="1">The sequence shown here is derived from an EMBL/GenBank/DDBJ whole genome shotgun (WGS) entry which is preliminary data.</text>
</comment>
<gene>
    <name evidence="1" type="ORF">HAPAU_00030</name>
</gene>
<accession>A0A151AIV3</accession>
<proteinExistence type="predicted"/>
<reference evidence="1 2" key="1">
    <citation type="submission" date="2016-02" db="EMBL/GenBank/DDBJ databases">
        <title>Genome sequence of Halalkalicoccus paucihalophilus DSM 24557.</title>
        <authorList>
            <person name="Poehlein A."/>
            <person name="Daniel R."/>
        </authorList>
    </citation>
    <scope>NUCLEOTIDE SEQUENCE [LARGE SCALE GENOMIC DNA]</scope>
    <source>
        <strain evidence="1 2">DSM 24557</strain>
    </source>
</reference>
<protein>
    <submittedName>
        <fullName evidence="1">Uncharacterized protein</fullName>
    </submittedName>
</protein>
<dbReference type="AlphaFoldDB" id="A0A151AIV3"/>
<keyword evidence="2" id="KW-1185">Reference proteome</keyword>
<organism evidence="1 2">
    <name type="scientific">Halalkalicoccus paucihalophilus</name>
    <dbReference type="NCBI Taxonomy" id="1008153"/>
    <lineage>
        <taxon>Archaea</taxon>
        <taxon>Methanobacteriati</taxon>
        <taxon>Methanobacteriota</taxon>
        <taxon>Stenosarchaea group</taxon>
        <taxon>Halobacteria</taxon>
        <taxon>Halobacteriales</taxon>
        <taxon>Halococcaceae</taxon>
        <taxon>Halalkalicoccus</taxon>
    </lineage>
</organism>
<evidence type="ECO:0000313" key="1">
    <source>
        <dbReference type="EMBL" id="KYH27337.1"/>
    </source>
</evidence>
<name>A0A151AIV3_9EURY</name>
<dbReference type="PATRIC" id="fig|1008153.3.peg.5"/>
<evidence type="ECO:0000313" key="2">
    <source>
        <dbReference type="Proteomes" id="UP000075321"/>
    </source>
</evidence>
<dbReference type="InterPro" id="IPR055755">
    <property type="entry name" value="DUF7331"/>
</dbReference>